<proteinExistence type="predicted"/>
<keyword evidence="2" id="KW-1185">Reference proteome</keyword>
<sequence length="71" mass="7510">MTRRLHREQRTVPVPVVPVPSGGGGGGWPNSTPNLRPLTALPGGTKAGKLQGFCRLLRSPPRETPCSSARP</sequence>
<dbReference type="EnsemblMetazoa" id="AALB006509-RA">
    <property type="protein sequence ID" value="AALB006509-PA"/>
    <property type="gene ID" value="AALB006509"/>
</dbReference>
<accession>A0A182FJ14</accession>
<dbReference type="Proteomes" id="UP000069272">
    <property type="component" value="Chromosome X"/>
</dbReference>
<evidence type="ECO:0000313" key="1">
    <source>
        <dbReference type="EnsemblMetazoa" id="AALB006509-PA"/>
    </source>
</evidence>
<evidence type="ECO:0000313" key="2">
    <source>
        <dbReference type="Proteomes" id="UP000069272"/>
    </source>
</evidence>
<organism evidence="1 2">
    <name type="scientific">Anopheles albimanus</name>
    <name type="common">New world malaria mosquito</name>
    <dbReference type="NCBI Taxonomy" id="7167"/>
    <lineage>
        <taxon>Eukaryota</taxon>
        <taxon>Metazoa</taxon>
        <taxon>Ecdysozoa</taxon>
        <taxon>Arthropoda</taxon>
        <taxon>Hexapoda</taxon>
        <taxon>Insecta</taxon>
        <taxon>Pterygota</taxon>
        <taxon>Neoptera</taxon>
        <taxon>Endopterygota</taxon>
        <taxon>Diptera</taxon>
        <taxon>Nematocera</taxon>
        <taxon>Culicoidea</taxon>
        <taxon>Culicidae</taxon>
        <taxon>Anophelinae</taxon>
        <taxon>Anopheles</taxon>
    </lineage>
</organism>
<reference evidence="1" key="2">
    <citation type="submission" date="2022-08" db="UniProtKB">
        <authorList>
            <consortium name="EnsemblMetazoa"/>
        </authorList>
    </citation>
    <scope>IDENTIFICATION</scope>
    <source>
        <strain evidence="1">STECLA/ALBI9_A</strain>
    </source>
</reference>
<reference evidence="1 2" key="1">
    <citation type="journal article" date="2017" name="G3 (Bethesda)">
        <title>The Physical Genome Mapping of Anopheles albimanus Corrected Scaffold Misassemblies and Identified Interarm Rearrangements in Genus Anopheles.</title>
        <authorList>
            <person name="Artemov G.N."/>
            <person name="Peery A.N."/>
            <person name="Jiang X."/>
            <person name="Tu Z."/>
            <person name="Stegniy V.N."/>
            <person name="Sharakhova M.V."/>
            <person name="Sharakhov I.V."/>
        </authorList>
    </citation>
    <scope>NUCLEOTIDE SEQUENCE [LARGE SCALE GENOMIC DNA]</scope>
    <source>
        <strain evidence="1 2">ALBI9_A</strain>
    </source>
</reference>
<protein>
    <submittedName>
        <fullName evidence="1">Uncharacterized protein</fullName>
    </submittedName>
</protein>
<dbReference type="AlphaFoldDB" id="A0A182FJ14"/>
<dbReference type="VEuPathDB" id="VectorBase:AALB006509"/>
<name>A0A182FJ14_ANOAL</name>